<sequence>IRRFLVGVKVVRVHFVGSIASRMGNLVEDVVDYSLLIAQSYLPIRLSFTRHAYFKNPFFYFFVLTGGIGCISVVGFIIAERFPIPKSSASIFKLGFMINIFEVTGSTIGKLLIAAHRYSAMRNMSKNEEVWSHRLMFFLVGILGFLSICPCVLVVFCGYSFHVKENVTLVLYFDDAWASVRFDSKDTKKNNHCADRQINFYSNILRFCHR</sequence>
<keyword evidence="1" id="KW-1133">Transmembrane helix</keyword>
<feature type="transmembrane region" description="Helical" evidence="1">
    <location>
        <begin position="135"/>
        <end position="161"/>
    </location>
</feature>
<dbReference type="Proteomes" id="UP001328107">
    <property type="component" value="Unassembled WGS sequence"/>
</dbReference>
<keyword evidence="1" id="KW-0472">Membrane</keyword>
<evidence type="ECO:0000256" key="1">
    <source>
        <dbReference type="SAM" id="Phobius"/>
    </source>
</evidence>
<feature type="non-terminal residue" evidence="2">
    <location>
        <position position="1"/>
    </location>
</feature>
<evidence type="ECO:0000313" key="2">
    <source>
        <dbReference type="EMBL" id="GMR50461.1"/>
    </source>
</evidence>
<accession>A0AAN5I4G3</accession>
<organism evidence="2 3">
    <name type="scientific">Pristionchus mayeri</name>
    <dbReference type="NCBI Taxonomy" id="1317129"/>
    <lineage>
        <taxon>Eukaryota</taxon>
        <taxon>Metazoa</taxon>
        <taxon>Ecdysozoa</taxon>
        <taxon>Nematoda</taxon>
        <taxon>Chromadorea</taxon>
        <taxon>Rhabditida</taxon>
        <taxon>Rhabditina</taxon>
        <taxon>Diplogasteromorpha</taxon>
        <taxon>Diplogasteroidea</taxon>
        <taxon>Neodiplogasteridae</taxon>
        <taxon>Pristionchus</taxon>
    </lineage>
</organism>
<feature type="transmembrane region" description="Helical" evidence="1">
    <location>
        <begin position="58"/>
        <end position="79"/>
    </location>
</feature>
<protein>
    <recommendedName>
        <fullName evidence="4">G protein-coupled receptor</fullName>
    </recommendedName>
</protein>
<proteinExistence type="predicted"/>
<reference evidence="3" key="1">
    <citation type="submission" date="2022-10" db="EMBL/GenBank/DDBJ databases">
        <title>Genome assembly of Pristionchus species.</title>
        <authorList>
            <person name="Yoshida K."/>
            <person name="Sommer R.J."/>
        </authorList>
    </citation>
    <scope>NUCLEOTIDE SEQUENCE [LARGE SCALE GENOMIC DNA]</scope>
    <source>
        <strain evidence="3">RS5460</strain>
    </source>
</reference>
<keyword evidence="1" id="KW-0812">Transmembrane</keyword>
<dbReference type="PANTHER" id="PTHR31552:SF31">
    <property type="entry name" value="SERPENTINE RECEPTOR CLASS GAMMA"/>
    <property type="match status" value="1"/>
</dbReference>
<dbReference type="PANTHER" id="PTHR31552">
    <property type="entry name" value="SERPENTINE RECEPTOR CLASS GAMMA"/>
    <property type="match status" value="1"/>
</dbReference>
<evidence type="ECO:0000313" key="3">
    <source>
        <dbReference type="Proteomes" id="UP001328107"/>
    </source>
</evidence>
<comment type="caution">
    <text evidence="2">The sequence shown here is derived from an EMBL/GenBank/DDBJ whole genome shotgun (WGS) entry which is preliminary data.</text>
</comment>
<evidence type="ECO:0008006" key="4">
    <source>
        <dbReference type="Google" id="ProtNLM"/>
    </source>
</evidence>
<dbReference type="EMBL" id="BTRK01000004">
    <property type="protein sequence ID" value="GMR50461.1"/>
    <property type="molecule type" value="Genomic_DNA"/>
</dbReference>
<name>A0AAN5I4G3_9BILA</name>
<keyword evidence="3" id="KW-1185">Reference proteome</keyword>
<gene>
    <name evidence="2" type="ORF">PMAYCL1PPCAC_20656</name>
</gene>
<dbReference type="AlphaFoldDB" id="A0AAN5I4G3"/>
<feature type="transmembrane region" description="Helical" evidence="1">
    <location>
        <begin position="91"/>
        <end position="114"/>
    </location>
</feature>